<evidence type="ECO:0000256" key="1">
    <source>
        <dbReference type="SAM" id="Coils"/>
    </source>
</evidence>
<reference evidence="3 4" key="1">
    <citation type="journal article" date="2024" name="Commun. Biol.">
        <title>Comparative genomic analysis of thermophilic fungi reveals convergent evolutionary adaptations and gene losses.</title>
        <authorList>
            <person name="Steindorff A.S."/>
            <person name="Aguilar-Pontes M.V."/>
            <person name="Robinson A.J."/>
            <person name="Andreopoulos B."/>
            <person name="LaButti K."/>
            <person name="Kuo A."/>
            <person name="Mondo S."/>
            <person name="Riley R."/>
            <person name="Otillar R."/>
            <person name="Haridas S."/>
            <person name="Lipzen A."/>
            <person name="Grimwood J."/>
            <person name="Schmutz J."/>
            <person name="Clum A."/>
            <person name="Reid I.D."/>
            <person name="Moisan M.C."/>
            <person name="Butler G."/>
            <person name="Nguyen T.T.M."/>
            <person name="Dewar K."/>
            <person name="Conant G."/>
            <person name="Drula E."/>
            <person name="Henrissat B."/>
            <person name="Hansel C."/>
            <person name="Singer S."/>
            <person name="Hutchinson M.I."/>
            <person name="de Vries R.P."/>
            <person name="Natvig D.O."/>
            <person name="Powell A.J."/>
            <person name="Tsang A."/>
            <person name="Grigoriev I.V."/>
        </authorList>
    </citation>
    <scope>NUCLEOTIDE SEQUENCE [LARGE SCALE GENOMIC DNA]</scope>
    <source>
        <strain evidence="3 4">CBS 494.80</strain>
    </source>
</reference>
<gene>
    <name evidence="3" type="ORF">VTL71DRAFT_536</name>
</gene>
<keyword evidence="2" id="KW-0472">Membrane</keyword>
<evidence type="ECO:0000313" key="3">
    <source>
        <dbReference type="EMBL" id="KAL2075593.1"/>
    </source>
</evidence>
<evidence type="ECO:0000256" key="2">
    <source>
        <dbReference type="SAM" id="Phobius"/>
    </source>
</evidence>
<comment type="caution">
    <text evidence="3">The sequence shown here is derived from an EMBL/GenBank/DDBJ whole genome shotgun (WGS) entry which is preliminary data.</text>
</comment>
<dbReference type="EMBL" id="JAZHXI010000001">
    <property type="protein sequence ID" value="KAL2075593.1"/>
    <property type="molecule type" value="Genomic_DNA"/>
</dbReference>
<keyword evidence="2" id="KW-1133">Transmembrane helix</keyword>
<sequence>MEDIPTTPDVVDMAAKEEKTRSDSMKHEYAILEKEIKNLELETLTTLLELSRQDYNQLLNENEAQIQFFQNQKWRLVLQIPLIALGLGTILIQLLAIWLYYHYPNGVECVGTSAVLDKRYFVLKLISMLSATAGTAGGMVISILRLGPILKETDHSSSREAELRKDKRRMILLGLSFIPIMALLVYDHGQSLPFIVNGDGMHVGLADFGKRKSQRHSMYIG</sequence>
<organism evidence="3 4">
    <name type="scientific">Oculimacula yallundae</name>
    <dbReference type="NCBI Taxonomy" id="86028"/>
    <lineage>
        <taxon>Eukaryota</taxon>
        <taxon>Fungi</taxon>
        <taxon>Dikarya</taxon>
        <taxon>Ascomycota</taxon>
        <taxon>Pezizomycotina</taxon>
        <taxon>Leotiomycetes</taxon>
        <taxon>Helotiales</taxon>
        <taxon>Ploettnerulaceae</taxon>
        <taxon>Oculimacula</taxon>
    </lineage>
</organism>
<feature type="transmembrane region" description="Helical" evidence="2">
    <location>
        <begin position="168"/>
        <end position="186"/>
    </location>
</feature>
<evidence type="ECO:0000313" key="4">
    <source>
        <dbReference type="Proteomes" id="UP001595075"/>
    </source>
</evidence>
<feature type="transmembrane region" description="Helical" evidence="2">
    <location>
        <begin position="121"/>
        <end position="147"/>
    </location>
</feature>
<feature type="coiled-coil region" evidence="1">
    <location>
        <begin position="15"/>
        <end position="72"/>
    </location>
</feature>
<protein>
    <submittedName>
        <fullName evidence="3">Uncharacterized protein</fullName>
    </submittedName>
</protein>
<dbReference type="Proteomes" id="UP001595075">
    <property type="component" value="Unassembled WGS sequence"/>
</dbReference>
<accession>A0ABR4D1U8</accession>
<name>A0ABR4D1U8_9HELO</name>
<feature type="transmembrane region" description="Helical" evidence="2">
    <location>
        <begin position="76"/>
        <end position="101"/>
    </location>
</feature>
<keyword evidence="4" id="KW-1185">Reference proteome</keyword>
<keyword evidence="2" id="KW-0812">Transmembrane</keyword>
<proteinExistence type="predicted"/>
<keyword evidence="1" id="KW-0175">Coiled coil</keyword>